<proteinExistence type="predicted"/>
<comment type="caution">
    <text evidence="1">The sequence shown here is derived from an EMBL/GenBank/DDBJ whole genome shotgun (WGS) entry which is preliminary data.</text>
</comment>
<evidence type="ECO:0000313" key="2">
    <source>
        <dbReference type="Proteomes" id="UP001312865"/>
    </source>
</evidence>
<name>A0ABU8H8C7_9BACI</name>
<dbReference type="EMBL" id="JBBAXC010000001">
    <property type="protein sequence ID" value="MEI5905520.1"/>
    <property type="molecule type" value="Genomic_DNA"/>
</dbReference>
<keyword evidence="2" id="KW-1185">Reference proteome</keyword>
<protein>
    <submittedName>
        <fullName evidence="1">Uncharacterized protein</fullName>
    </submittedName>
</protein>
<organism evidence="1 2">
    <name type="scientific">Bacillus spongiae</name>
    <dbReference type="NCBI Taxonomy" id="2683610"/>
    <lineage>
        <taxon>Bacteria</taxon>
        <taxon>Bacillati</taxon>
        <taxon>Bacillota</taxon>
        <taxon>Bacilli</taxon>
        <taxon>Bacillales</taxon>
        <taxon>Bacillaceae</taxon>
        <taxon>Bacillus</taxon>
    </lineage>
</organism>
<gene>
    <name evidence="1" type="ORF">WAK64_00380</name>
</gene>
<dbReference type="RefSeq" id="WP_336584938.1">
    <property type="nucleotide sequence ID" value="NZ_JBBAXC010000001.1"/>
</dbReference>
<accession>A0ABU8H8C7</accession>
<sequence length="64" mass="7130">MKENHFVIDALVQQIKESIQASPSPSTNAGFSLTKIDNLSRILVGWDCRTTAVESDGILYRNSY</sequence>
<dbReference type="Proteomes" id="UP001312865">
    <property type="component" value="Unassembled WGS sequence"/>
</dbReference>
<evidence type="ECO:0000313" key="1">
    <source>
        <dbReference type="EMBL" id="MEI5905520.1"/>
    </source>
</evidence>
<reference evidence="1 2" key="1">
    <citation type="journal article" date="2018" name="J. Microbiol.">
        <title>Bacillus spongiae sp. nov., isolated from sponge of Jeju Island.</title>
        <authorList>
            <person name="Lee G.E."/>
            <person name="Im W.T."/>
            <person name="Park J.S."/>
        </authorList>
    </citation>
    <scope>NUCLEOTIDE SEQUENCE [LARGE SCALE GENOMIC DNA]</scope>
    <source>
        <strain evidence="1 2">135PIL107-10</strain>
    </source>
</reference>